<keyword evidence="1 4" id="KW-0436">Ligase</keyword>
<dbReference type="InterPro" id="IPR000873">
    <property type="entry name" value="AMP-dep_synth/lig_dom"/>
</dbReference>
<dbReference type="OrthoDB" id="9803968at2"/>
<dbReference type="Gene3D" id="3.40.50.12780">
    <property type="entry name" value="N-terminal domain of ligase-like"/>
    <property type="match status" value="1"/>
</dbReference>
<dbReference type="EMBL" id="JFKE01000002">
    <property type="protein sequence ID" value="KAJ56805.1"/>
    <property type="molecule type" value="Genomic_DNA"/>
</dbReference>
<dbReference type="GO" id="GO:0044550">
    <property type="term" value="P:secondary metabolite biosynthetic process"/>
    <property type="evidence" value="ECO:0007669"/>
    <property type="project" value="TreeGrafter"/>
</dbReference>
<gene>
    <name evidence="4" type="ORF">ACMU_07650</name>
</gene>
<dbReference type="RefSeq" id="WP_035257166.1">
    <property type="nucleotide sequence ID" value="NZ_JFKE01000002.1"/>
</dbReference>
<dbReference type="PANTHER" id="PTHR43352:SF1">
    <property type="entry name" value="ANTHRANILATE--COA LIGASE"/>
    <property type="match status" value="1"/>
</dbReference>
<name>A0A037ZK41_9RHOB</name>
<feature type="domain" description="AMP-dependent synthetase/ligase" evidence="2">
    <location>
        <begin position="18"/>
        <end position="360"/>
    </location>
</feature>
<dbReference type="PANTHER" id="PTHR43352">
    <property type="entry name" value="ACETYL-COA SYNTHETASE"/>
    <property type="match status" value="1"/>
</dbReference>
<dbReference type="Pfam" id="PF00501">
    <property type="entry name" value="AMP-binding"/>
    <property type="match status" value="1"/>
</dbReference>
<protein>
    <submittedName>
        <fullName evidence="4">Benzoate--CoA ligase</fullName>
    </submittedName>
</protein>
<dbReference type="AlphaFoldDB" id="A0A037ZK41"/>
<dbReference type="GO" id="GO:0016878">
    <property type="term" value="F:acid-thiol ligase activity"/>
    <property type="evidence" value="ECO:0007669"/>
    <property type="project" value="TreeGrafter"/>
</dbReference>
<dbReference type="InterPro" id="IPR025110">
    <property type="entry name" value="AMP-bd_C"/>
</dbReference>
<dbReference type="STRING" id="1454373.ACMU_07650"/>
<comment type="caution">
    <text evidence="4">The sequence shown here is derived from an EMBL/GenBank/DDBJ whole genome shotgun (WGS) entry which is preliminary data.</text>
</comment>
<accession>A0A037ZK41</accession>
<dbReference type="Proteomes" id="UP000026249">
    <property type="component" value="Unassembled WGS sequence"/>
</dbReference>
<dbReference type="InterPro" id="IPR042099">
    <property type="entry name" value="ANL_N_sf"/>
</dbReference>
<evidence type="ECO:0000259" key="2">
    <source>
        <dbReference type="Pfam" id="PF00501"/>
    </source>
</evidence>
<dbReference type="InterPro" id="IPR045851">
    <property type="entry name" value="AMP-bd_C_sf"/>
</dbReference>
<organism evidence="4 5">
    <name type="scientific">Actibacterium mucosum KCTC 23349</name>
    <dbReference type="NCBI Taxonomy" id="1454373"/>
    <lineage>
        <taxon>Bacteria</taxon>
        <taxon>Pseudomonadati</taxon>
        <taxon>Pseudomonadota</taxon>
        <taxon>Alphaproteobacteria</taxon>
        <taxon>Rhodobacterales</taxon>
        <taxon>Roseobacteraceae</taxon>
        <taxon>Actibacterium</taxon>
    </lineage>
</organism>
<sequence>MTDPCPTPFNMAQYVLGQAGAQPDKLALAIVTPTGAERWRYGALRDAVLGAATTLTEHGVKPGDRVMLRLGNSVEFPIAFLAAITIGALPVPTSAMLTTAEVTKMAVQVEPALVIAAAGIDLPDGDTPVMRVEALRDGFTNTPATFELGDPNRPAYLIFTSGTGGTPRGVLHAHRAVWARRMMWTGWYGLTMADRLLHAGAFNWTYTLGTGLMDPWAIGATALIPGPDVTATQLPLLLKRYDATIFAAAPGVYRQVLKTPVPPLPRLRHGLSAGEKLPPGVADQWAEATGTKIYEALGMSECSTFVSSSPSRPAPEGSSGYAQPGRVIAALDSALKPVAADEAGQLAIRRDDPGLMLRYWNAPEATEEKFQGNWFLTGDMVSIAQDGAVTYQGRNDDLLNAGGFRVSPMDVEAALGTHPNIAVCAAVDIEVKPGATVIALFYEGVETAEDTLKSFAEPLLAKYKQPRLYRHVATLPKGGNGKLSRKKLREEWTAS</sequence>
<keyword evidence="5" id="KW-1185">Reference proteome</keyword>
<reference evidence="4 5" key="1">
    <citation type="submission" date="2014-03" db="EMBL/GenBank/DDBJ databases">
        <title>Draft Genome Sequence of Actibacterium mucosum KCTC 23349, a Marine Alphaproteobacterium with Complex Ionic Requirements Isolated from Mediterranean Seawater at Malvarrosa Beach, Valencia, Spain.</title>
        <authorList>
            <person name="Arahal D.R."/>
            <person name="Shao Z."/>
            <person name="Lai Q."/>
            <person name="Pujalte M.J."/>
        </authorList>
    </citation>
    <scope>NUCLEOTIDE SEQUENCE [LARGE SCALE GENOMIC DNA]</scope>
    <source>
        <strain evidence="4 5">KCTC 23349</strain>
    </source>
</reference>
<evidence type="ECO:0000259" key="3">
    <source>
        <dbReference type="Pfam" id="PF13193"/>
    </source>
</evidence>
<feature type="domain" description="AMP-binding enzyme C-terminal" evidence="3">
    <location>
        <begin position="411"/>
        <end position="482"/>
    </location>
</feature>
<dbReference type="SUPFAM" id="SSF56801">
    <property type="entry name" value="Acetyl-CoA synthetase-like"/>
    <property type="match status" value="1"/>
</dbReference>
<evidence type="ECO:0000256" key="1">
    <source>
        <dbReference type="ARBA" id="ARBA00022598"/>
    </source>
</evidence>
<evidence type="ECO:0000313" key="5">
    <source>
        <dbReference type="Proteomes" id="UP000026249"/>
    </source>
</evidence>
<dbReference type="Pfam" id="PF13193">
    <property type="entry name" value="AMP-binding_C"/>
    <property type="match status" value="1"/>
</dbReference>
<evidence type="ECO:0000313" key="4">
    <source>
        <dbReference type="EMBL" id="KAJ56805.1"/>
    </source>
</evidence>
<proteinExistence type="predicted"/>
<dbReference type="Gene3D" id="3.30.300.30">
    <property type="match status" value="1"/>
</dbReference>